<feature type="compositionally biased region" description="Polar residues" evidence="1">
    <location>
        <begin position="1"/>
        <end position="12"/>
    </location>
</feature>
<feature type="region of interest" description="Disordered" evidence="1">
    <location>
        <begin position="1"/>
        <end position="30"/>
    </location>
</feature>
<sequence>MAWQLRVTTLGPSLTRRRRQHETPEPRSEHLAVELEPHTVQASDFTIASWLARVLVCGEEFLHGIET</sequence>
<gene>
    <name evidence="2" type="ORF">RUM43_009823</name>
</gene>
<proteinExistence type="predicted"/>
<dbReference type="EMBL" id="JAWJWE010000004">
    <property type="protein sequence ID" value="KAK6636170.1"/>
    <property type="molecule type" value="Genomic_DNA"/>
</dbReference>
<name>A0AAN8P7M4_POLSC</name>
<dbReference type="AlphaFoldDB" id="A0AAN8P7M4"/>
<evidence type="ECO:0000256" key="1">
    <source>
        <dbReference type="SAM" id="MobiDB-lite"/>
    </source>
</evidence>
<protein>
    <submittedName>
        <fullName evidence="2">Uncharacterized protein</fullName>
    </submittedName>
</protein>
<reference evidence="2 3" key="1">
    <citation type="submission" date="2023-10" db="EMBL/GenBank/DDBJ databases">
        <title>Genomes of two closely related lineages of the louse Polyplax serrata with different host specificities.</title>
        <authorList>
            <person name="Martinu J."/>
            <person name="Tarabai H."/>
            <person name="Stefka J."/>
            <person name="Hypsa V."/>
        </authorList>
    </citation>
    <scope>NUCLEOTIDE SEQUENCE [LARGE SCALE GENOMIC DNA]</scope>
    <source>
        <strain evidence="2">HR10_N</strain>
    </source>
</reference>
<comment type="caution">
    <text evidence="2">The sequence shown here is derived from an EMBL/GenBank/DDBJ whole genome shotgun (WGS) entry which is preliminary data.</text>
</comment>
<evidence type="ECO:0000313" key="3">
    <source>
        <dbReference type="Proteomes" id="UP001372834"/>
    </source>
</evidence>
<dbReference type="Proteomes" id="UP001372834">
    <property type="component" value="Unassembled WGS sequence"/>
</dbReference>
<feature type="compositionally biased region" description="Basic and acidic residues" evidence="1">
    <location>
        <begin position="21"/>
        <end position="30"/>
    </location>
</feature>
<accession>A0AAN8P7M4</accession>
<evidence type="ECO:0000313" key="2">
    <source>
        <dbReference type="EMBL" id="KAK6636170.1"/>
    </source>
</evidence>
<organism evidence="2 3">
    <name type="scientific">Polyplax serrata</name>
    <name type="common">Common mouse louse</name>
    <dbReference type="NCBI Taxonomy" id="468196"/>
    <lineage>
        <taxon>Eukaryota</taxon>
        <taxon>Metazoa</taxon>
        <taxon>Ecdysozoa</taxon>
        <taxon>Arthropoda</taxon>
        <taxon>Hexapoda</taxon>
        <taxon>Insecta</taxon>
        <taxon>Pterygota</taxon>
        <taxon>Neoptera</taxon>
        <taxon>Paraneoptera</taxon>
        <taxon>Psocodea</taxon>
        <taxon>Troctomorpha</taxon>
        <taxon>Phthiraptera</taxon>
        <taxon>Anoplura</taxon>
        <taxon>Polyplacidae</taxon>
        <taxon>Polyplax</taxon>
    </lineage>
</organism>